<feature type="chain" id="PRO_5032445814" evidence="1">
    <location>
        <begin position="24"/>
        <end position="393"/>
    </location>
</feature>
<evidence type="ECO:0000313" key="3">
    <source>
        <dbReference type="Proteomes" id="UP000663879"/>
    </source>
</evidence>
<proteinExistence type="predicted"/>
<reference evidence="2" key="1">
    <citation type="submission" date="2021-02" db="EMBL/GenBank/DDBJ databases">
        <authorList>
            <person name="Nowell W R."/>
        </authorList>
    </citation>
    <scope>NUCLEOTIDE SEQUENCE</scope>
    <source>
        <strain evidence="2">Ploen Becks lab</strain>
    </source>
</reference>
<dbReference type="Proteomes" id="UP000663879">
    <property type="component" value="Unassembled WGS sequence"/>
</dbReference>
<evidence type="ECO:0000313" key="2">
    <source>
        <dbReference type="EMBL" id="CAF0991711.1"/>
    </source>
</evidence>
<sequence length="393" mass="44518">MFKAYHLILNFLTLNKLFCFIDGQLNFESSYGKVNSIGDNFQLANETNMTENFWIRNKFHCLGLCSQNENCFFVQYKQNNCSLFYSVMINDLILDGTFWHKKILIKEEYPGLTTNYPLSYLISLGFTLIYDQYYSHATTSAELDNIKSQCLVNSILCVAGGLVNTDILQLVSCANCHSLLTPTELDKPVFVGSAYWYRTQYSSFGFSPVYFIYQSSADYTDFENPLRLSWHLDGGGGWRLDYISGLIPKYSICSLINNGFLKVLDQFYSFNTTTLDLMNARSNCNSNSILCAAGGLVNSDILELVACGNCFQIMTNTTLNTPKLVGSVYWYLTPGKSFGFSPSFTISQTTSDQFNLSDPQRLSWHLDQPIGGWRLGNLSLNDNSYRKVLLVKN</sequence>
<dbReference type="EMBL" id="CAJNOC010003638">
    <property type="protein sequence ID" value="CAF0991711.1"/>
    <property type="molecule type" value="Genomic_DNA"/>
</dbReference>
<protein>
    <submittedName>
        <fullName evidence="2">Uncharacterized protein</fullName>
    </submittedName>
</protein>
<feature type="signal peptide" evidence="1">
    <location>
        <begin position="1"/>
        <end position="23"/>
    </location>
</feature>
<keyword evidence="1" id="KW-0732">Signal</keyword>
<comment type="caution">
    <text evidence="2">The sequence shown here is derived from an EMBL/GenBank/DDBJ whole genome shotgun (WGS) entry which is preliminary data.</text>
</comment>
<dbReference type="AlphaFoldDB" id="A0A814G937"/>
<evidence type="ECO:0000256" key="1">
    <source>
        <dbReference type="SAM" id="SignalP"/>
    </source>
</evidence>
<organism evidence="2 3">
    <name type="scientific">Brachionus calyciflorus</name>
    <dbReference type="NCBI Taxonomy" id="104777"/>
    <lineage>
        <taxon>Eukaryota</taxon>
        <taxon>Metazoa</taxon>
        <taxon>Spiralia</taxon>
        <taxon>Gnathifera</taxon>
        <taxon>Rotifera</taxon>
        <taxon>Eurotatoria</taxon>
        <taxon>Monogononta</taxon>
        <taxon>Pseudotrocha</taxon>
        <taxon>Ploima</taxon>
        <taxon>Brachionidae</taxon>
        <taxon>Brachionus</taxon>
    </lineage>
</organism>
<accession>A0A814G937</accession>
<gene>
    <name evidence="2" type="ORF">OXX778_LOCUS15946</name>
</gene>
<name>A0A814G937_9BILA</name>
<keyword evidence="3" id="KW-1185">Reference proteome</keyword>